<reference evidence="7 8" key="1">
    <citation type="submission" date="2021-05" db="EMBL/GenBank/DDBJ databases">
        <title>Fusibacter ferrireducens sp. nov., an anaerobic, sulfur- and Fe-reducing bacterium isolated from the mangrove sediment.</title>
        <authorList>
            <person name="Qiu D."/>
        </authorList>
    </citation>
    <scope>NUCLEOTIDE SEQUENCE [LARGE SCALE GENOMIC DNA]</scope>
    <source>
        <strain evidence="7 8">DSM 12116</strain>
    </source>
</reference>
<evidence type="ECO:0000313" key="7">
    <source>
        <dbReference type="EMBL" id="MBS7528623.1"/>
    </source>
</evidence>
<evidence type="ECO:0000259" key="5">
    <source>
        <dbReference type="Pfam" id="PF25989"/>
    </source>
</evidence>
<dbReference type="Pfam" id="PF25917">
    <property type="entry name" value="BSH_RND"/>
    <property type="match status" value="1"/>
</dbReference>
<dbReference type="InterPro" id="IPR050465">
    <property type="entry name" value="UPF0194_transport"/>
</dbReference>
<dbReference type="InterPro" id="IPR006143">
    <property type="entry name" value="RND_pump_MFP"/>
</dbReference>
<dbReference type="Gene3D" id="2.40.50.100">
    <property type="match status" value="2"/>
</dbReference>
<comment type="subcellular location">
    <subcellularLocation>
        <location evidence="1">Cell envelope</location>
    </subcellularLocation>
</comment>
<dbReference type="RefSeq" id="WP_213238480.1">
    <property type="nucleotide sequence ID" value="NZ_JAHBCL010000049.1"/>
</dbReference>
<evidence type="ECO:0000259" key="4">
    <source>
        <dbReference type="Pfam" id="PF25917"/>
    </source>
</evidence>
<dbReference type="Gene3D" id="2.40.420.20">
    <property type="match status" value="1"/>
</dbReference>
<name>A0ABS5PTY1_9FIRM</name>
<dbReference type="Pfam" id="PF25989">
    <property type="entry name" value="YknX_C"/>
    <property type="match status" value="1"/>
</dbReference>
<feature type="domain" description="YknX-like C-terminal permuted SH3-like" evidence="5">
    <location>
        <begin position="339"/>
        <end position="407"/>
    </location>
</feature>
<keyword evidence="8" id="KW-1185">Reference proteome</keyword>
<dbReference type="PANTHER" id="PTHR32347">
    <property type="entry name" value="EFFLUX SYSTEM COMPONENT YKNX-RELATED"/>
    <property type="match status" value="1"/>
</dbReference>
<accession>A0ABS5PTY1</accession>
<evidence type="ECO:0000256" key="1">
    <source>
        <dbReference type="ARBA" id="ARBA00004196"/>
    </source>
</evidence>
<keyword evidence="3" id="KW-0175">Coiled coil</keyword>
<dbReference type="Pfam" id="PF25990">
    <property type="entry name" value="Beta-barrel_YknX"/>
    <property type="match status" value="1"/>
</dbReference>
<dbReference type="Proteomes" id="UP000746471">
    <property type="component" value="Unassembled WGS sequence"/>
</dbReference>
<evidence type="ECO:0000256" key="3">
    <source>
        <dbReference type="ARBA" id="ARBA00023054"/>
    </source>
</evidence>
<sequence length="413" mass="44012">MKRKKKLFAVLAIIAIIIVIVLAVVMGKKNEASGESGQKVYISTDVVVKQALEATISTKGTVHAKDSANVYADISSEVTAIAVKEGDSVKAGDTLMTLDTETLDNQIRDAKLALQIAELQYAEATSSKANKIAVDNANQSYEMAKQDYLDAQILYENGAISEHELSQYKVSYDEAYHAYTAAVSAQGADQTNNKVSALELESSKNALDDLLKLKEKSMIKAPIDGTVTTIGVEAYDLVASGTAVAQIETTKDLEIETFIGEYDINKVKVGQPVKITGYGVGDSVYDGSVTFVGSSAEVQSVGQSTERSVSVKVDIQGETAFKPNFTADVDIEVAKSEAALTVPYEAVAYRDGQNYIFTVSDDIAHMIPVELGVEGEIFIEVIADALQDGDVIALDPPIELEDGSAVNIIGGGL</sequence>
<gene>
    <name evidence="7" type="ORF">KHM83_18295</name>
</gene>
<evidence type="ECO:0000256" key="2">
    <source>
        <dbReference type="ARBA" id="ARBA00009477"/>
    </source>
</evidence>
<protein>
    <submittedName>
        <fullName evidence="7">Efflux RND transporter periplasmic adaptor subunit</fullName>
    </submittedName>
</protein>
<dbReference type="InterPro" id="IPR058625">
    <property type="entry name" value="MdtA-like_BSH"/>
</dbReference>
<evidence type="ECO:0000259" key="6">
    <source>
        <dbReference type="Pfam" id="PF25990"/>
    </source>
</evidence>
<dbReference type="InterPro" id="IPR058636">
    <property type="entry name" value="Beta-barrel_YknX"/>
</dbReference>
<dbReference type="SUPFAM" id="SSF111369">
    <property type="entry name" value="HlyD-like secretion proteins"/>
    <property type="match status" value="1"/>
</dbReference>
<dbReference type="NCBIfam" id="TIGR01730">
    <property type="entry name" value="RND_mfp"/>
    <property type="match status" value="1"/>
</dbReference>
<comment type="caution">
    <text evidence="7">The sequence shown here is derived from an EMBL/GenBank/DDBJ whole genome shotgun (WGS) entry which is preliminary data.</text>
</comment>
<dbReference type="Gene3D" id="2.40.30.170">
    <property type="match status" value="1"/>
</dbReference>
<feature type="domain" description="YknX-like beta-barrel" evidence="6">
    <location>
        <begin position="254"/>
        <end position="331"/>
    </location>
</feature>
<organism evidence="7 8">
    <name type="scientific">Fusibacter paucivorans</name>
    <dbReference type="NCBI Taxonomy" id="76009"/>
    <lineage>
        <taxon>Bacteria</taxon>
        <taxon>Bacillati</taxon>
        <taxon>Bacillota</taxon>
        <taxon>Clostridia</taxon>
        <taxon>Eubacteriales</taxon>
        <taxon>Eubacteriales Family XII. Incertae Sedis</taxon>
        <taxon>Fusibacter</taxon>
    </lineage>
</organism>
<dbReference type="PANTHER" id="PTHR32347:SF14">
    <property type="entry name" value="EFFLUX SYSTEM COMPONENT YKNX-RELATED"/>
    <property type="match status" value="1"/>
</dbReference>
<evidence type="ECO:0000313" key="8">
    <source>
        <dbReference type="Proteomes" id="UP000746471"/>
    </source>
</evidence>
<proteinExistence type="inferred from homology"/>
<feature type="domain" description="Multidrug resistance protein MdtA-like barrel-sandwich hybrid" evidence="4">
    <location>
        <begin position="68"/>
        <end position="247"/>
    </location>
</feature>
<comment type="similarity">
    <text evidence="2">Belongs to the membrane fusion protein (MFP) (TC 8.A.1) family.</text>
</comment>
<dbReference type="EMBL" id="JAHBCL010000049">
    <property type="protein sequence ID" value="MBS7528623.1"/>
    <property type="molecule type" value="Genomic_DNA"/>
</dbReference>
<dbReference type="InterPro" id="IPR058637">
    <property type="entry name" value="YknX-like_C"/>
</dbReference>